<gene>
    <name evidence="2" type="ORF">DPMN_149286</name>
</gene>
<reference evidence="2" key="1">
    <citation type="journal article" date="2019" name="bioRxiv">
        <title>The Genome of the Zebra Mussel, Dreissena polymorpha: A Resource for Invasive Species Research.</title>
        <authorList>
            <person name="McCartney M.A."/>
            <person name="Auch B."/>
            <person name="Kono T."/>
            <person name="Mallez S."/>
            <person name="Zhang Y."/>
            <person name="Obille A."/>
            <person name="Becker A."/>
            <person name="Abrahante J.E."/>
            <person name="Garbe J."/>
            <person name="Badalamenti J.P."/>
            <person name="Herman A."/>
            <person name="Mangelson H."/>
            <person name="Liachko I."/>
            <person name="Sullivan S."/>
            <person name="Sone E.D."/>
            <person name="Koren S."/>
            <person name="Silverstein K.A.T."/>
            <person name="Beckman K.B."/>
            <person name="Gohl D.M."/>
        </authorList>
    </citation>
    <scope>NUCLEOTIDE SEQUENCE</scope>
    <source>
        <strain evidence="2">Duluth1</strain>
        <tissue evidence="2">Whole animal</tissue>
    </source>
</reference>
<dbReference type="EMBL" id="JAIWYP010000007">
    <property type="protein sequence ID" value="KAH3795727.1"/>
    <property type="molecule type" value="Genomic_DNA"/>
</dbReference>
<feature type="signal peptide" evidence="1">
    <location>
        <begin position="1"/>
        <end position="18"/>
    </location>
</feature>
<evidence type="ECO:0000256" key="1">
    <source>
        <dbReference type="SAM" id="SignalP"/>
    </source>
</evidence>
<proteinExistence type="predicted"/>
<evidence type="ECO:0000313" key="3">
    <source>
        <dbReference type="Proteomes" id="UP000828390"/>
    </source>
</evidence>
<dbReference type="Proteomes" id="UP000828390">
    <property type="component" value="Unassembled WGS sequence"/>
</dbReference>
<evidence type="ECO:0008006" key="4">
    <source>
        <dbReference type="Google" id="ProtNLM"/>
    </source>
</evidence>
<name>A0A9D4J559_DREPO</name>
<keyword evidence="1" id="KW-0732">Signal</keyword>
<keyword evidence="3" id="KW-1185">Reference proteome</keyword>
<feature type="chain" id="PRO_5039072958" description="Secreted protein" evidence="1">
    <location>
        <begin position="19"/>
        <end position="65"/>
    </location>
</feature>
<accession>A0A9D4J559</accession>
<comment type="caution">
    <text evidence="2">The sequence shown here is derived from an EMBL/GenBank/DDBJ whole genome shotgun (WGS) entry which is preliminary data.</text>
</comment>
<evidence type="ECO:0000313" key="2">
    <source>
        <dbReference type="EMBL" id="KAH3795727.1"/>
    </source>
</evidence>
<dbReference type="AlphaFoldDB" id="A0A9D4J559"/>
<reference evidence="2" key="2">
    <citation type="submission" date="2020-11" db="EMBL/GenBank/DDBJ databases">
        <authorList>
            <person name="McCartney M.A."/>
            <person name="Auch B."/>
            <person name="Kono T."/>
            <person name="Mallez S."/>
            <person name="Becker A."/>
            <person name="Gohl D.M."/>
            <person name="Silverstein K.A.T."/>
            <person name="Koren S."/>
            <person name="Bechman K.B."/>
            <person name="Herman A."/>
            <person name="Abrahante J.E."/>
            <person name="Garbe J."/>
        </authorList>
    </citation>
    <scope>NUCLEOTIDE SEQUENCE</scope>
    <source>
        <strain evidence="2">Duluth1</strain>
        <tissue evidence="2">Whole animal</tissue>
    </source>
</reference>
<sequence length="65" mass="7052">MILSVCIIYWNVVAVVLTERDIGQPPQCHGAAFHIGVDEVPAFYKGTTFGTDANKVSTRHHSVGP</sequence>
<organism evidence="2 3">
    <name type="scientific">Dreissena polymorpha</name>
    <name type="common">Zebra mussel</name>
    <name type="synonym">Mytilus polymorpha</name>
    <dbReference type="NCBI Taxonomy" id="45954"/>
    <lineage>
        <taxon>Eukaryota</taxon>
        <taxon>Metazoa</taxon>
        <taxon>Spiralia</taxon>
        <taxon>Lophotrochozoa</taxon>
        <taxon>Mollusca</taxon>
        <taxon>Bivalvia</taxon>
        <taxon>Autobranchia</taxon>
        <taxon>Heteroconchia</taxon>
        <taxon>Euheterodonta</taxon>
        <taxon>Imparidentia</taxon>
        <taxon>Neoheterodontei</taxon>
        <taxon>Myida</taxon>
        <taxon>Dreissenoidea</taxon>
        <taxon>Dreissenidae</taxon>
        <taxon>Dreissena</taxon>
    </lineage>
</organism>
<protein>
    <recommendedName>
        <fullName evidence="4">Secreted protein</fullName>
    </recommendedName>
</protein>